<evidence type="ECO:0000313" key="1">
    <source>
        <dbReference type="EMBL" id="GET44549.1"/>
    </source>
</evidence>
<evidence type="ECO:0000313" key="2">
    <source>
        <dbReference type="Proteomes" id="UP001050975"/>
    </source>
</evidence>
<dbReference type="AlphaFoldDB" id="A0AAV3XTC8"/>
<gene>
    <name evidence="1" type="ORF">MiSe_93790</name>
</gene>
<dbReference type="RefSeq" id="WP_226594712.1">
    <property type="nucleotide sequence ID" value="NZ_BLAY01000406.1"/>
</dbReference>
<comment type="caution">
    <text evidence="1">The sequence shown here is derived from an EMBL/GenBank/DDBJ whole genome shotgun (WGS) entry which is preliminary data.</text>
</comment>
<keyword evidence="2" id="KW-1185">Reference proteome</keyword>
<accession>A0AAV3XTC8</accession>
<dbReference type="EMBL" id="BLAY01000406">
    <property type="protein sequence ID" value="GET44549.1"/>
    <property type="molecule type" value="Genomic_DNA"/>
</dbReference>
<reference evidence="1" key="1">
    <citation type="submission" date="2019-10" db="EMBL/GenBank/DDBJ databases">
        <title>Draft genome sequece of Microseira wollei NIES-4236.</title>
        <authorList>
            <person name="Yamaguchi H."/>
            <person name="Suzuki S."/>
            <person name="Kawachi M."/>
        </authorList>
    </citation>
    <scope>NUCLEOTIDE SEQUENCE</scope>
    <source>
        <strain evidence="1">NIES-4236</strain>
    </source>
</reference>
<sequence length="168" mass="19381">MTQAIDDIIARFGQRDWRGQKARESFWVLRPQGTYNYKTFWLTYNPFTQKFQVVKPPNPAAHYDIAVKILGGSNRPRELGACPSRAFSDRLFMLGVPSMFPVKIDNLWINLALIRVLEVISPEDDEELIVNVYWDKEHSRGFLGTPAEKLLAESNKAWEIVAQRLSQI</sequence>
<dbReference type="Proteomes" id="UP001050975">
    <property type="component" value="Unassembled WGS sequence"/>
</dbReference>
<name>A0AAV3XTC8_9CYAN</name>
<proteinExistence type="predicted"/>
<organism evidence="1 2">
    <name type="scientific">Microseira wollei NIES-4236</name>
    <dbReference type="NCBI Taxonomy" id="2530354"/>
    <lineage>
        <taxon>Bacteria</taxon>
        <taxon>Bacillati</taxon>
        <taxon>Cyanobacteriota</taxon>
        <taxon>Cyanophyceae</taxon>
        <taxon>Oscillatoriophycideae</taxon>
        <taxon>Aerosakkonematales</taxon>
        <taxon>Aerosakkonemataceae</taxon>
        <taxon>Microseira</taxon>
    </lineage>
</organism>
<protein>
    <submittedName>
        <fullName evidence="1">Uncharacterized protein</fullName>
    </submittedName>
</protein>